<sequence>MNEMLPDRFDDITADDILRLVADKVAEHKTLEYKATLSVSILRQSRRLYGCWPIKGAFSQPLKAKATATATAM</sequence>
<organism evidence="1">
    <name type="scientific">mine drainage metagenome</name>
    <dbReference type="NCBI Taxonomy" id="410659"/>
    <lineage>
        <taxon>unclassified sequences</taxon>
        <taxon>metagenomes</taxon>
        <taxon>ecological metagenomes</taxon>
    </lineage>
</organism>
<proteinExistence type="predicted"/>
<comment type="caution">
    <text evidence="1">The sequence shown here is derived from an EMBL/GenBank/DDBJ whole genome shotgun (WGS) entry which is preliminary data.</text>
</comment>
<name>E6QKL1_9ZZZZ</name>
<dbReference type="EMBL" id="CABQ01000140">
    <property type="protein sequence ID" value="CBI07780.1"/>
    <property type="molecule type" value="Genomic_DNA"/>
</dbReference>
<accession>E6QKL1</accession>
<protein>
    <submittedName>
        <fullName evidence="1">Uncharacterized protein</fullName>
    </submittedName>
</protein>
<gene>
    <name evidence="1" type="ORF">CARN6_1166</name>
</gene>
<dbReference type="AlphaFoldDB" id="E6QKL1"/>
<evidence type="ECO:0000313" key="1">
    <source>
        <dbReference type="EMBL" id="CBI07780.1"/>
    </source>
</evidence>
<reference evidence="1" key="1">
    <citation type="submission" date="2009-10" db="EMBL/GenBank/DDBJ databases">
        <title>Diversity of trophic interactions inside an arsenic-rich microbial ecosystem.</title>
        <authorList>
            <person name="Bertin P.N."/>
            <person name="Heinrich-Salmeron A."/>
            <person name="Pelletier E."/>
            <person name="Goulhen-Chollet F."/>
            <person name="Arsene-Ploetze F."/>
            <person name="Gallien S."/>
            <person name="Calteau A."/>
            <person name="Vallenet D."/>
            <person name="Casiot C."/>
            <person name="Chane-Woon-Ming B."/>
            <person name="Giloteaux L."/>
            <person name="Barakat M."/>
            <person name="Bonnefoy V."/>
            <person name="Bruneel O."/>
            <person name="Chandler M."/>
            <person name="Cleiss J."/>
            <person name="Duran R."/>
            <person name="Elbaz-Poulichet F."/>
            <person name="Fonknechten N."/>
            <person name="Lauga B."/>
            <person name="Mornico D."/>
            <person name="Ortet P."/>
            <person name="Schaeffer C."/>
            <person name="Siguier P."/>
            <person name="Alexander Thil Smith A."/>
            <person name="Van Dorsselaer A."/>
            <person name="Weissenbach J."/>
            <person name="Medigue C."/>
            <person name="Le Paslier D."/>
        </authorList>
    </citation>
    <scope>NUCLEOTIDE SEQUENCE</scope>
</reference>